<dbReference type="RefSeq" id="XP_041553788.1">
    <property type="nucleotide sequence ID" value="XM_041700844.1"/>
</dbReference>
<dbReference type="PANTHER" id="PTHR40627:SF3">
    <property type="entry name" value="PRENYLTRANSFERASE ASQH2-RELATED"/>
    <property type="match status" value="1"/>
</dbReference>
<dbReference type="GO" id="GO:0009820">
    <property type="term" value="P:alkaloid metabolic process"/>
    <property type="evidence" value="ECO:0007669"/>
    <property type="project" value="InterPro"/>
</dbReference>
<name>A0A7R8AJB9_9EURO</name>
<keyword evidence="2" id="KW-0808">Transferase</keyword>
<feature type="binding site" evidence="3">
    <location>
        <position position="94"/>
    </location>
    <ligand>
        <name>L-tryptophan</name>
        <dbReference type="ChEBI" id="CHEBI:57912"/>
    </ligand>
</feature>
<dbReference type="GO" id="GO:0016765">
    <property type="term" value="F:transferase activity, transferring alkyl or aryl (other than methyl) groups"/>
    <property type="evidence" value="ECO:0007669"/>
    <property type="project" value="InterPro"/>
</dbReference>
<sequence>MAIEEKSTSAEPGPYDALSRFSSLTGEDARKWWEHTGPVLEKVMRDSGYEPRSQYIYLYFVQQHLIPYLGKFPTRGQDDHRWQSNLTPYKVPYELSWNVSHKVVRISWDPVCDASGTENDAFNKKAIHDCTRQLAALDSTIIPDRYRLLHKDLVITDEEEQELVRRDDLPKSGRGQHNLAVDFQDGGITLKVYFYPYMKFLATGIPIEELFFSAIEKLGIADIDEAVGMLRCFLSPKFDDGKPSVDEKVFPSLLACDLCDPSKSRIKYYVIDKWVKWERIASLWTIGGRRLEDPYCAKGLALLKELWDLLAIPEGDRGDIWPNLVLGQPPTHLMTTIANYTLSPASRFPEPQVYLTTFGLNDMAIMDALTAFYERVGFTDMAKSYKKNVQSYYPNLDLNQTNWVHEAVSFSYRNSKPYLSVYYSPF</sequence>
<evidence type="ECO:0000256" key="3">
    <source>
        <dbReference type="PIRSR" id="PIRSR000509-1"/>
    </source>
</evidence>
<dbReference type="OrthoDB" id="5392033at2759"/>
<feature type="binding site" evidence="3">
    <location>
        <position position="267"/>
    </location>
    <ligand>
        <name>dimethylallyl diphosphate</name>
        <dbReference type="ChEBI" id="CHEBI:57623"/>
    </ligand>
</feature>
<feature type="binding site" evidence="3">
    <location>
        <position position="422"/>
    </location>
    <ligand>
        <name>dimethylallyl diphosphate</name>
        <dbReference type="ChEBI" id="CHEBI:57623"/>
    </ligand>
</feature>
<feature type="binding site" evidence="3">
    <location>
        <position position="265"/>
    </location>
    <ligand>
        <name>dimethylallyl diphosphate</name>
        <dbReference type="ChEBI" id="CHEBI:57623"/>
    </ligand>
</feature>
<dbReference type="GeneID" id="64971599"/>
<dbReference type="Proteomes" id="UP000654913">
    <property type="component" value="Chromosome 2"/>
</dbReference>
<feature type="binding site" evidence="3">
    <location>
        <position position="418"/>
    </location>
    <ligand>
        <name>dimethylallyl diphosphate</name>
        <dbReference type="ChEBI" id="CHEBI:57623"/>
    </ligand>
</feature>
<dbReference type="InterPro" id="IPR017795">
    <property type="entry name" value="ABBA_NscD-like"/>
</dbReference>
<feature type="binding site" evidence="3">
    <location>
        <position position="105"/>
    </location>
    <ligand>
        <name>dimethylallyl diphosphate</name>
        <dbReference type="ChEBI" id="CHEBI:57623"/>
    </ligand>
</feature>
<proteinExistence type="inferred from homology"/>
<dbReference type="InterPro" id="IPR012148">
    <property type="entry name" value="ABBA_DMATS-like"/>
</dbReference>
<comment type="similarity">
    <text evidence="1">Belongs to the tryptophan dimethylallyltransferase family.</text>
</comment>
<evidence type="ECO:0000313" key="4">
    <source>
        <dbReference type="EMBL" id="BCS21594.1"/>
    </source>
</evidence>
<gene>
    <name evidence="4" type="ORF">APUU_22026S</name>
</gene>
<evidence type="ECO:0000256" key="2">
    <source>
        <dbReference type="ARBA" id="ARBA00022679"/>
    </source>
</evidence>
<feature type="binding site" evidence="3">
    <location>
        <position position="354"/>
    </location>
    <ligand>
        <name>dimethylallyl diphosphate</name>
        <dbReference type="ChEBI" id="CHEBI:57623"/>
    </ligand>
</feature>
<feature type="binding site" evidence="3">
    <location>
        <position position="269"/>
    </location>
    <ligand>
        <name>dimethylallyl diphosphate</name>
        <dbReference type="ChEBI" id="CHEBI:57623"/>
    </ligand>
</feature>
<dbReference type="PANTHER" id="PTHR40627">
    <property type="entry name" value="INDOLE PRENYLTRANSFERASE TDIB-RELATED"/>
    <property type="match status" value="1"/>
</dbReference>
<dbReference type="CDD" id="cd13929">
    <property type="entry name" value="PT-DMATS_CymD"/>
    <property type="match status" value="1"/>
</dbReference>
<dbReference type="NCBIfam" id="TIGR03429">
    <property type="entry name" value="arom_pren_DMATS"/>
    <property type="match status" value="1"/>
</dbReference>
<feature type="binding site" evidence="3">
    <location>
        <position position="191"/>
    </location>
    <ligand>
        <name>L-tryptophan</name>
        <dbReference type="ChEBI" id="CHEBI:57912"/>
    </ligand>
</feature>
<feature type="binding site" evidence="3">
    <location>
        <position position="195"/>
    </location>
    <ligand>
        <name>L-tryptophan</name>
        <dbReference type="ChEBI" id="CHEBI:57912"/>
    </ligand>
</feature>
<evidence type="ECO:0000256" key="1">
    <source>
        <dbReference type="ARBA" id="ARBA00010209"/>
    </source>
</evidence>
<dbReference type="EMBL" id="AP024444">
    <property type="protein sequence ID" value="BCS21594.1"/>
    <property type="molecule type" value="Genomic_DNA"/>
</dbReference>
<dbReference type="InterPro" id="IPR033964">
    <property type="entry name" value="ABBA"/>
</dbReference>
<reference evidence="4" key="1">
    <citation type="submission" date="2021-01" db="EMBL/GenBank/DDBJ databases">
        <authorList>
            <consortium name="Aspergillus puulaauensis MK2 genome sequencing consortium"/>
            <person name="Kazuki M."/>
            <person name="Futagami T."/>
        </authorList>
    </citation>
    <scope>NUCLEOTIDE SEQUENCE</scope>
    <source>
        <strain evidence="4">MK2</strain>
    </source>
</reference>
<reference evidence="4" key="2">
    <citation type="submission" date="2021-02" db="EMBL/GenBank/DDBJ databases">
        <title>Aspergillus puulaauensis MK2 genome sequence.</title>
        <authorList>
            <person name="Futagami T."/>
            <person name="Mori K."/>
            <person name="Kadooka C."/>
            <person name="Tanaka T."/>
        </authorList>
    </citation>
    <scope>NUCLEOTIDE SEQUENCE</scope>
    <source>
        <strain evidence="4">MK2</strain>
    </source>
</reference>
<protein>
    <submittedName>
        <fullName evidence="4">Uncharacterized protein</fullName>
    </submittedName>
</protein>
<keyword evidence="5" id="KW-1185">Reference proteome</keyword>
<dbReference type="SFLD" id="SFLDS00036">
    <property type="entry name" value="Aromatic_Prenyltransferase"/>
    <property type="match status" value="1"/>
</dbReference>
<dbReference type="Pfam" id="PF11991">
    <property type="entry name" value="Trp_DMAT"/>
    <property type="match status" value="1"/>
</dbReference>
<feature type="binding site" evidence="3">
    <location>
        <position position="193"/>
    </location>
    <ligand>
        <name>dimethylallyl diphosphate</name>
        <dbReference type="ChEBI" id="CHEBI:57623"/>
    </ligand>
</feature>
<accession>A0A7R8AJB9</accession>
<dbReference type="KEGG" id="apuu:APUU_22026S"/>
<evidence type="ECO:0000313" key="5">
    <source>
        <dbReference type="Proteomes" id="UP000654913"/>
    </source>
</evidence>
<feature type="binding site" evidence="3">
    <location>
        <position position="352"/>
    </location>
    <ligand>
        <name>dimethylallyl diphosphate</name>
        <dbReference type="ChEBI" id="CHEBI:57623"/>
    </ligand>
</feature>
<dbReference type="SFLD" id="SFLDG01162">
    <property type="entry name" value="I"/>
    <property type="match status" value="1"/>
</dbReference>
<dbReference type="PIRSF" id="PIRSF000509">
    <property type="entry name" value="Trp_DMAT"/>
    <property type="match status" value="1"/>
</dbReference>
<dbReference type="AlphaFoldDB" id="A0A7R8AJB9"/>
<organism evidence="4 5">
    <name type="scientific">Aspergillus puulaauensis</name>
    <dbReference type="NCBI Taxonomy" id="1220207"/>
    <lineage>
        <taxon>Eukaryota</taxon>
        <taxon>Fungi</taxon>
        <taxon>Dikarya</taxon>
        <taxon>Ascomycota</taxon>
        <taxon>Pezizomycotina</taxon>
        <taxon>Eurotiomycetes</taxon>
        <taxon>Eurotiomycetidae</taxon>
        <taxon>Eurotiales</taxon>
        <taxon>Aspergillaceae</taxon>
        <taxon>Aspergillus</taxon>
    </lineage>
</organism>